<dbReference type="Proteomes" id="UP000001514">
    <property type="component" value="Unassembled WGS sequence"/>
</dbReference>
<proteinExistence type="predicted"/>
<name>D8TFZ9_SELML</name>
<sequence>MAMLRAGRLCRRFSSLSKASLDVDGVFMNRCELAKLQRALSKRPGDAGVVAALQGPKSSGKTMLISEFCRRQREGMFAGTSTYVSLRHPGLTDPGRLATGLMGGFLKSVSSFRAVDTGKDVVGQWAMEVGLKDEDLETHPFGYGHFRLFEEPEPTGMVAVLDALRRCFLSWMKILRLEGGLYTKGFPTIFIDEASALMSWTETADGRAAMNLLFRCLLAMSQEDCSTNVVLGSSESFFERWLGNCTPVGGHRVAEWYVGHFPEPLAKAYFMRRVGEAKQAEVAPLWDGVYRLYGGQALELNLLAGLICDSEPGEAAEVFRGEAGLSTSSAVSDVVSGWSPRRLERFDGRSDALWKPEEWTEVIRVCAKAPDGVVPKCELKIAQESVDSMIEHDRLQVQPVISWAESRTDQDLDSYPLVMPMTKAEHHGMKRLARQLS</sequence>
<dbReference type="PANTHER" id="PTHR37096:SF1">
    <property type="entry name" value="AAA+ ATPASE DOMAIN-CONTAINING PROTEIN"/>
    <property type="match status" value="1"/>
</dbReference>
<reference evidence="1 2" key="1">
    <citation type="journal article" date="2011" name="Science">
        <title>The Selaginella genome identifies genetic changes associated with the evolution of vascular plants.</title>
        <authorList>
            <person name="Banks J.A."/>
            <person name="Nishiyama T."/>
            <person name="Hasebe M."/>
            <person name="Bowman J.L."/>
            <person name="Gribskov M."/>
            <person name="dePamphilis C."/>
            <person name="Albert V.A."/>
            <person name="Aono N."/>
            <person name="Aoyama T."/>
            <person name="Ambrose B.A."/>
            <person name="Ashton N.W."/>
            <person name="Axtell M.J."/>
            <person name="Barker E."/>
            <person name="Barker M.S."/>
            <person name="Bennetzen J.L."/>
            <person name="Bonawitz N.D."/>
            <person name="Chapple C."/>
            <person name="Cheng C."/>
            <person name="Correa L.G."/>
            <person name="Dacre M."/>
            <person name="DeBarry J."/>
            <person name="Dreyer I."/>
            <person name="Elias M."/>
            <person name="Engstrom E.M."/>
            <person name="Estelle M."/>
            <person name="Feng L."/>
            <person name="Finet C."/>
            <person name="Floyd S.K."/>
            <person name="Frommer W.B."/>
            <person name="Fujita T."/>
            <person name="Gramzow L."/>
            <person name="Gutensohn M."/>
            <person name="Harholt J."/>
            <person name="Hattori M."/>
            <person name="Heyl A."/>
            <person name="Hirai T."/>
            <person name="Hiwatashi Y."/>
            <person name="Ishikawa M."/>
            <person name="Iwata M."/>
            <person name="Karol K.G."/>
            <person name="Koehler B."/>
            <person name="Kolukisaoglu U."/>
            <person name="Kubo M."/>
            <person name="Kurata T."/>
            <person name="Lalonde S."/>
            <person name="Li K."/>
            <person name="Li Y."/>
            <person name="Litt A."/>
            <person name="Lyons E."/>
            <person name="Manning G."/>
            <person name="Maruyama T."/>
            <person name="Michael T.P."/>
            <person name="Mikami K."/>
            <person name="Miyazaki S."/>
            <person name="Morinaga S."/>
            <person name="Murata T."/>
            <person name="Mueller-Roeber B."/>
            <person name="Nelson D.R."/>
            <person name="Obara M."/>
            <person name="Oguri Y."/>
            <person name="Olmstead R.G."/>
            <person name="Onodera N."/>
            <person name="Petersen B.L."/>
            <person name="Pils B."/>
            <person name="Prigge M."/>
            <person name="Rensing S.A."/>
            <person name="Riano-Pachon D.M."/>
            <person name="Roberts A.W."/>
            <person name="Sato Y."/>
            <person name="Scheller H.V."/>
            <person name="Schulz B."/>
            <person name="Schulz C."/>
            <person name="Shakirov E.V."/>
            <person name="Shibagaki N."/>
            <person name="Shinohara N."/>
            <person name="Shippen D.E."/>
            <person name="Soerensen I."/>
            <person name="Sotooka R."/>
            <person name="Sugimoto N."/>
            <person name="Sugita M."/>
            <person name="Sumikawa N."/>
            <person name="Tanurdzic M."/>
            <person name="Theissen G."/>
            <person name="Ulvskov P."/>
            <person name="Wakazuki S."/>
            <person name="Weng J.K."/>
            <person name="Willats W.W."/>
            <person name="Wipf D."/>
            <person name="Wolf P.G."/>
            <person name="Yang L."/>
            <person name="Zimmer A.D."/>
            <person name="Zhu Q."/>
            <person name="Mitros T."/>
            <person name="Hellsten U."/>
            <person name="Loque D."/>
            <person name="Otillar R."/>
            <person name="Salamov A."/>
            <person name="Schmutz J."/>
            <person name="Shapiro H."/>
            <person name="Lindquist E."/>
            <person name="Lucas S."/>
            <person name="Rokhsar D."/>
            <person name="Grigoriev I.V."/>
        </authorList>
    </citation>
    <scope>NUCLEOTIDE SEQUENCE [LARGE SCALE GENOMIC DNA]</scope>
</reference>
<evidence type="ECO:0000313" key="1">
    <source>
        <dbReference type="EMBL" id="EFJ04415.1"/>
    </source>
</evidence>
<dbReference type="InterPro" id="IPR027417">
    <property type="entry name" value="P-loop_NTPase"/>
</dbReference>
<dbReference type="HOGENOM" id="CLU_697174_0_0_1"/>
<accession>D8TFZ9</accession>
<dbReference type="AlphaFoldDB" id="D8TFZ9"/>
<keyword evidence="2" id="KW-1185">Reference proteome</keyword>
<dbReference type="KEGG" id="smo:SELMODRAFT_432435"/>
<gene>
    <name evidence="1" type="ORF">SELMODRAFT_432435</name>
</gene>
<dbReference type="InterPro" id="IPR051667">
    <property type="entry name" value="Archaeal_ATPase_domain"/>
</dbReference>
<dbReference type="Gramene" id="EFJ04415">
    <property type="protein sequence ID" value="EFJ04415"/>
    <property type="gene ID" value="SELMODRAFT_432435"/>
</dbReference>
<evidence type="ECO:0008006" key="3">
    <source>
        <dbReference type="Google" id="ProtNLM"/>
    </source>
</evidence>
<protein>
    <recommendedName>
        <fullName evidence="3">ATPase domain-containing protein</fullName>
    </recommendedName>
</protein>
<evidence type="ECO:0000313" key="2">
    <source>
        <dbReference type="Proteomes" id="UP000001514"/>
    </source>
</evidence>
<dbReference type="InParanoid" id="D8TFZ9"/>
<dbReference type="EMBL" id="GL377883">
    <property type="protein sequence ID" value="EFJ04415.1"/>
    <property type="molecule type" value="Genomic_DNA"/>
</dbReference>
<dbReference type="PANTHER" id="PTHR37096">
    <property type="entry name" value="YALI0E33429P"/>
    <property type="match status" value="1"/>
</dbReference>
<organism evidence="2">
    <name type="scientific">Selaginella moellendorffii</name>
    <name type="common">Spikemoss</name>
    <dbReference type="NCBI Taxonomy" id="88036"/>
    <lineage>
        <taxon>Eukaryota</taxon>
        <taxon>Viridiplantae</taxon>
        <taxon>Streptophyta</taxon>
        <taxon>Embryophyta</taxon>
        <taxon>Tracheophyta</taxon>
        <taxon>Lycopodiopsida</taxon>
        <taxon>Selaginellales</taxon>
        <taxon>Selaginellaceae</taxon>
        <taxon>Selaginella</taxon>
    </lineage>
</organism>
<dbReference type="SUPFAM" id="SSF52540">
    <property type="entry name" value="P-loop containing nucleoside triphosphate hydrolases"/>
    <property type="match status" value="1"/>
</dbReference>